<dbReference type="EMBL" id="CP040818">
    <property type="protein sequence ID" value="QDL91328.1"/>
    <property type="molecule type" value="Genomic_DNA"/>
</dbReference>
<reference evidence="7 8" key="1">
    <citation type="submission" date="2019-06" db="EMBL/GenBank/DDBJ databases">
        <title>Genome sequence of Rhodobacteraceae bacterium D4M1.</title>
        <authorList>
            <person name="Cao J."/>
        </authorList>
    </citation>
    <scope>NUCLEOTIDE SEQUENCE [LARGE SCALE GENOMIC DNA]</scope>
    <source>
        <strain evidence="7 8">D4M1</strain>
    </source>
</reference>
<keyword evidence="3" id="KW-0520">NAD</keyword>
<dbReference type="FunFam" id="3.40.50.720:FF:000203">
    <property type="entry name" value="D-3-phosphoglycerate dehydrogenase (SerA)"/>
    <property type="match status" value="1"/>
</dbReference>
<dbReference type="PANTHER" id="PTHR10996">
    <property type="entry name" value="2-HYDROXYACID DEHYDROGENASE-RELATED"/>
    <property type="match status" value="1"/>
</dbReference>
<dbReference type="Gene3D" id="3.40.50.720">
    <property type="entry name" value="NAD(P)-binding Rossmann-like Domain"/>
    <property type="match status" value="2"/>
</dbReference>
<dbReference type="InterPro" id="IPR006139">
    <property type="entry name" value="D-isomer_2_OHA_DH_cat_dom"/>
</dbReference>
<dbReference type="OrthoDB" id="9793626at2"/>
<keyword evidence="8" id="KW-1185">Reference proteome</keyword>
<evidence type="ECO:0000259" key="5">
    <source>
        <dbReference type="Pfam" id="PF00389"/>
    </source>
</evidence>
<dbReference type="PROSITE" id="PS00065">
    <property type="entry name" value="D_2_HYDROXYACID_DH_1"/>
    <property type="match status" value="1"/>
</dbReference>
<feature type="domain" description="D-isomer specific 2-hydroxyacid dehydrogenase catalytic" evidence="5">
    <location>
        <begin position="17"/>
        <end position="314"/>
    </location>
</feature>
<evidence type="ECO:0000256" key="4">
    <source>
        <dbReference type="RuleBase" id="RU003719"/>
    </source>
</evidence>
<evidence type="ECO:0000313" key="8">
    <source>
        <dbReference type="Proteomes" id="UP000305888"/>
    </source>
</evidence>
<accession>A0A5B8FGV5</accession>
<dbReference type="Pfam" id="PF00389">
    <property type="entry name" value="2-Hacid_dh"/>
    <property type="match status" value="1"/>
</dbReference>
<evidence type="ECO:0000256" key="1">
    <source>
        <dbReference type="ARBA" id="ARBA00005854"/>
    </source>
</evidence>
<dbReference type="SUPFAM" id="SSF51735">
    <property type="entry name" value="NAD(P)-binding Rossmann-fold domains"/>
    <property type="match status" value="1"/>
</dbReference>
<feature type="domain" description="D-isomer specific 2-hydroxyacid dehydrogenase NAD-binding" evidence="6">
    <location>
        <begin position="108"/>
        <end position="285"/>
    </location>
</feature>
<dbReference type="InterPro" id="IPR029752">
    <property type="entry name" value="D-isomer_DH_CS1"/>
</dbReference>
<dbReference type="PANTHER" id="PTHR10996:SF283">
    <property type="entry name" value="GLYOXYLATE_HYDROXYPYRUVATE REDUCTASE B"/>
    <property type="match status" value="1"/>
</dbReference>
<dbReference type="InterPro" id="IPR029753">
    <property type="entry name" value="D-isomer_DH_CS"/>
</dbReference>
<proteinExistence type="inferred from homology"/>
<evidence type="ECO:0000259" key="6">
    <source>
        <dbReference type="Pfam" id="PF02826"/>
    </source>
</evidence>
<organism evidence="7 8">
    <name type="scientific">Paroceanicella profunda</name>
    <dbReference type="NCBI Taxonomy" id="2579971"/>
    <lineage>
        <taxon>Bacteria</taxon>
        <taxon>Pseudomonadati</taxon>
        <taxon>Pseudomonadota</taxon>
        <taxon>Alphaproteobacteria</taxon>
        <taxon>Rhodobacterales</taxon>
        <taxon>Paracoccaceae</taxon>
        <taxon>Paroceanicella</taxon>
    </lineage>
</organism>
<dbReference type="InterPro" id="IPR036291">
    <property type="entry name" value="NAD(P)-bd_dom_sf"/>
</dbReference>
<dbReference type="CDD" id="cd05301">
    <property type="entry name" value="GDH"/>
    <property type="match status" value="1"/>
</dbReference>
<evidence type="ECO:0000256" key="2">
    <source>
        <dbReference type="ARBA" id="ARBA00023002"/>
    </source>
</evidence>
<dbReference type="PROSITE" id="PS00670">
    <property type="entry name" value="D_2_HYDROXYACID_DH_2"/>
    <property type="match status" value="1"/>
</dbReference>
<dbReference type="InterPro" id="IPR050223">
    <property type="entry name" value="D-isomer_2-hydroxyacid_DH"/>
</dbReference>
<dbReference type="Pfam" id="PF02826">
    <property type="entry name" value="2-Hacid_dh_C"/>
    <property type="match status" value="1"/>
</dbReference>
<protein>
    <submittedName>
        <fullName evidence="7">D-glycerate dehydrogenase</fullName>
    </submittedName>
</protein>
<dbReference type="Proteomes" id="UP000305888">
    <property type="component" value="Chromosome"/>
</dbReference>
<evidence type="ECO:0000313" key="7">
    <source>
        <dbReference type="EMBL" id="QDL91328.1"/>
    </source>
</evidence>
<comment type="similarity">
    <text evidence="1 4">Belongs to the D-isomer specific 2-hydroxyacid dehydrogenase family.</text>
</comment>
<dbReference type="GO" id="GO:0051287">
    <property type="term" value="F:NAD binding"/>
    <property type="evidence" value="ECO:0007669"/>
    <property type="project" value="InterPro"/>
</dbReference>
<dbReference type="KEGG" id="ppru:FDP22_05725"/>
<evidence type="ECO:0000256" key="3">
    <source>
        <dbReference type="ARBA" id="ARBA00023027"/>
    </source>
</evidence>
<dbReference type="GO" id="GO:0030267">
    <property type="term" value="F:glyoxylate reductase (NADPH) activity"/>
    <property type="evidence" value="ECO:0007669"/>
    <property type="project" value="TreeGrafter"/>
</dbReference>
<dbReference type="SUPFAM" id="SSF52283">
    <property type="entry name" value="Formate/glycerate dehydrogenase catalytic domain-like"/>
    <property type="match status" value="1"/>
</dbReference>
<name>A0A5B8FGV5_9RHOB</name>
<dbReference type="AlphaFoldDB" id="A0A5B8FGV5"/>
<dbReference type="GO" id="GO:0005829">
    <property type="term" value="C:cytosol"/>
    <property type="evidence" value="ECO:0007669"/>
    <property type="project" value="TreeGrafter"/>
</dbReference>
<dbReference type="RefSeq" id="WP_138575726.1">
    <property type="nucleotide sequence ID" value="NZ_CP040818.1"/>
</dbReference>
<dbReference type="GO" id="GO:0016618">
    <property type="term" value="F:hydroxypyruvate reductase [NAD(P)H] activity"/>
    <property type="evidence" value="ECO:0007669"/>
    <property type="project" value="TreeGrafter"/>
</dbReference>
<gene>
    <name evidence="7" type="ORF">FDP22_05725</name>
</gene>
<sequence>MKRIVLTRRWPATVEAILSERYDAVLNPDDRPLSASELRTALEEADAVLTTVTDRLDADMLKPGIRAQILGNFGVGISHIDLAAAQAAGLAVVNTPGVLTDATADIGMTLLLMTARRASEGEALVRAGKWTGWTPTQLIGSHVTGKTIGIVGMGRIGMAMARRAHYGFGMDVVFHNRSKVAETGIPGARQLPLEEVLAEADFLSLHCPGGAENRHLIDAAALARMKPTAHLINTARGEVVDEAALVAALKAGKLAGAGLDVFEAEPTLHPELAGLPMVSLLPHLGSATDETRHAMGMKVVDNLDAFFAGKTPPDLC</sequence>
<dbReference type="InterPro" id="IPR006140">
    <property type="entry name" value="D-isomer_DH_NAD-bd"/>
</dbReference>
<keyword evidence="2 4" id="KW-0560">Oxidoreductase</keyword>